<evidence type="ECO:0000256" key="6">
    <source>
        <dbReference type="RuleBase" id="RU003915"/>
    </source>
</evidence>
<dbReference type="GO" id="GO:0003755">
    <property type="term" value="F:peptidyl-prolyl cis-trans isomerase activity"/>
    <property type="evidence" value="ECO:0007669"/>
    <property type="project" value="UniProtKB-EC"/>
</dbReference>
<name>A0ABZ0JYX7_9GAMM</name>
<dbReference type="EC" id="5.2.1.8" evidence="6"/>
<sequence>MKKFTKTSIAVVTGLSFFLSASSMAKTEMTTDVQKESYSIGASLGKYVSSQIYSQTQLGAEVDVALVVEGVMDALKNTPQFSDDEILTYLNQRAEVLNAAKAAAIEKIALKNMTAGSNFLTNNKKLPGVKVTESGLQYEVIKNGEGRKPLAEDVVTVHYKGYLVDGTEFDNSYERNEPNRFALMSVIPGWQEGIPLMNEGSTYKFSIPSELAYGKEQVGMIPPSSTLIFEVELVKVEAPGENSKGMGLSGMGMGGMMGKVH</sequence>
<evidence type="ECO:0000259" key="8">
    <source>
        <dbReference type="PROSITE" id="PS50059"/>
    </source>
</evidence>
<feature type="chain" id="PRO_5045387969" description="Peptidyl-prolyl cis-trans isomerase" evidence="7">
    <location>
        <begin position="26"/>
        <end position="261"/>
    </location>
</feature>
<gene>
    <name evidence="9" type="ORF">RGE70_01410</name>
</gene>
<evidence type="ECO:0000256" key="3">
    <source>
        <dbReference type="ARBA" id="ARBA00023110"/>
    </source>
</evidence>
<keyword evidence="3 5" id="KW-0697">Rotamase</keyword>
<dbReference type="EMBL" id="CP136522">
    <property type="protein sequence ID" value="WOT05512.1"/>
    <property type="molecule type" value="Genomic_DNA"/>
</dbReference>
<dbReference type="InterPro" id="IPR000774">
    <property type="entry name" value="PPIase_FKBP_N"/>
</dbReference>
<dbReference type="InterPro" id="IPR046357">
    <property type="entry name" value="PPIase_dom_sf"/>
</dbReference>
<dbReference type="PROSITE" id="PS50059">
    <property type="entry name" value="FKBP_PPIASE"/>
    <property type="match status" value="1"/>
</dbReference>
<evidence type="ECO:0000256" key="5">
    <source>
        <dbReference type="PROSITE-ProRule" id="PRU00277"/>
    </source>
</evidence>
<reference evidence="9 10" key="1">
    <citation type="submission" date="2023-10" db="EMBL/GenBank/DDBJ databases">
        <title>Complete genome sequence of Shewanella sp. DAU334.</title>
        <authorList>
            <person name="Lee Y.-S."/>
            <person name="Jeong H.-R."/>
            <person name="Hwang E.-J."/>
            <person name="Choi Y.-L."/>
            <person name="Kim G.-D."/>
        </authorList>
    </citation>
    <scope>NUCLEOTIDE SEQUENCE [LARGE SCALE GENOMIC DNA]</scope>
    <source>
        <strain evidence="9 10">DAU334</strain>
    </source>
</reference>
<evidence type="ECO:0000256" key="4">
    <source>
        <dbReference type="ARBA" id="ARBA00023235"/>
    </source>
</evidence>
<comment type="catalytic activity">
    <reaction evidence="1 5 6">
        <text>[protein]-peptidylproline (omega=180) = [protein]-peptidylproline (omega=0)</text>
        <dbReference type="Rhea" id="RHEA:16237"/>
        <dbReference type="Rhea" id="RHEA-COMP:10747"/>
        <dbReference type="Rhea" id="RHEA-COMP:10748"/>
        <dbReference type="ChEBI" id="CHEBI:83833"/>
        <dbReference type="ChEBI" id="CHEBI:83834"/>
        <dbReference type="EC" id="5.2.1.8"/>
    </reaction>
</comment>
<evidence type="ECO:0000256" key="1">
    <source>
        <dbReference type="ARBA" id="ARBA00000971"/>
    </source>
</evidence>
<dbReference type="PANTHER" id="PTHR43811:SF19">
    <property type="entry name" value="39 KDA FK506-BINDING NUCLEAR PROTEIN"/>
    <property type="match status" value="1"/>
</dbReference>
<dbReference type="SUPFAM" id="SSF54534">
    <property type="entry name" value="FKBP-like"/>
    <property type="match status" value="1"/>
</dbReference>
<keyword evidence="4 5" id="KW-0413">Isomerase</keyword>
<evidence type="ECO:0000313" key="10">
    <source>
        <dbReference type="Proteomes" id="UP001529491"/>
    </source>
</evidence>
<dbReference type="Pfam" id="PF01346">
    <property type="entry name" value="FKBP_N"/>
    <property type="match status" value="1"/>
</dbReference>
<evidence type="ECO:0000256" key="2">
    <source>
        <dbReference type="ARBA" id="ARBA00006577"/>
    </source>
</evidence>
<dbReference type="Gene3D" id="1.10.287.460">
    <property type="entry name" value="Peptidyl-prolyl cis-trans isomerase, FKBP-type, N-terminal domain"/>
    <property type="match status" value="1"/>
</dbReference>
<protein>
    <recommendedName>
        <fullName evidence="6">Peptidyl-prolyl cis-trans isomerase</fullName>
        <ecNumber evidence="6">5.2.1.8</ecNumber>
    </recommendedName>
</protein>
<keyword evidence="7" id="KW-0732">Signal</keyword>
<dbReference type="PANTHER" id="PTHR43811">
    <property type="entry name" value="FKBP-TYPE PEPTIDYL-PROLYL CIS-TRANS ISOMERASE FKPA"/>
    <property type="match status" value="1"/>
</dbReference>
<proteinExistence type="inferred from homology"/>
<comment type="similarity">
    <text evidence="2 6">Belongs to the FKBP-type PPIase family.</text>
</comment>
<evidence type="ECO:0000313" key="9">
    <source>
        <dbReference type="EMBL" id="WOT05512.1"/>
    </source>
</evidence>
<dbReference type="InterPro" id="IPR036944">
    <property type="entry name" value="PPIase_FKBP_N_sf"/>
</dbReference>
<keyword evidence="10" id="KW-1185">Reference proteome</keyword>
<dbReference type="Gene3D" id="3.10.50.40">
    <property type="match status" value="1"/>
</dbReference>
<evidence type="ECO:0000256" key="7">
    <source>
        <dbReference type="SAM" id="SignalP"/>
    </source>
</evidence>
<dbReference type="InterPro" id="IPR001179">
    <property type="entry name" value="PPIase_FKBP_dom"/>
</dbReference>
<dbReference type="Proteomes" id="UP001529491">
    <property type="component" value="Chromosome"/>
</dbReference>
<dbReference type="Pfam" id="PF00254">
    <property type="entry name" value="FKBP_C"/>
    <property type="match status" value="1"/>
</dbReference>
<feature type="domain" description="PPIase FKBP-type" evidence="8">
    <location>
        <begin position="152"/>
        <end position="237"/>
    </location>
</feature>
<dbReference type="RefSeq" id="WP_310469770.1">
    <property type="nucleotide sequence ID" value="NZ_CP136522.1"/>
</dbReference>
<accession>A0ABZ0JYX7</accession>
<feature type="signal peptide" evidence="7">
    <location>
        <begin position="1"/>
        <end position="25"/>
    </location>
</feature>
<organism evidence="9 10">
    <name type="scientific">Shewanella youngdeokensis</name>
    <dbReference type="NCBI Taxonomy" id="2999068"/>
    <lineage>
        <taxon>Bacteria</taxon>
        <taxon>Pseudomonadati</taxon>
        <taxon>Pseudomonadota</taxon>
        <taxon>Gammaproteobacteria</taxon>
        <taxon>Alteromonadales</taxon>
        <taxon>Shewanellaceae</taxon>
        <taxon>Shewanella</taxon>
    </lineage>
</organism>